<dbReference type="EMBL" id="JAABFR010001686">
    <property type="protein sequence ID" value="MBD4338752.1"/>
    <property type="molecule type" value="Genomic_DNA"/>
</dbReference>
<organism evidence="1 2">
    <name type="scientific">Xanthomonas citri pv. citri</name>
    <dbReference type="NCBI Taxonomy" id="611301"/>
    <lineage>
        <taxon>Bacteria</taxon>
        <taxon>Pseudomonadati</taxon>
        <taxon>Pseudomonadota</taxon>
        <taxon>Gammaproteobacteria</taxon>
        <taxon>Lysobacterales</taxon>
        <taxon>Lysobacteraceae</taxon>
        <taxon>Xanthomonas</taxon>
    </lineage>
</organism>
<dbReference type="InterPro" id="IPR012547">
    <property type="entry name" value="PDDEXK_9"/>
</dbReference>
<accession>A0A8I0HAA4</accession>
<dbReference type="AlphaFoldDB" id="A0A8I0HAA4"/>
<reference evidence="1" key="1">
    <citation type="submission" date="2020-01" db="EMBL/GenBank/DDBJ databases">
        <authorList>
            <person name="Richard D."/>
        </authorList>
    </citation>
    <scope>NUCLEOTIDE SEQUENCE</scope>
    <source>
        <strain evidence="1">JP541</strain>
    </source>
</reference>
<evidence type="ECO:0000313" key="2">
    <source>
        <dbReference type="Proteomes" id="UP000653002"/>
    </source>
</evidence>
<comment type="caution">
    <text evidence="1">The sequence shown here is derived from an EMBL/GenBank/DDBJ whole genome shotgun (WGS) entry which is preliminary data.</text>
</comment>
<feature type="non-terminal residue" evidence="1">
    <location>
        <position position="1"/>
    </location>
</feature>
<protein>
    <submittedName>
        <fullName evidence="1">Uncharacterized protein</fullName>
    </submittedName>
</protein>
<dbReference type="Pfam" id="PF08011">
    <property type="entry name" value="PDDEXK_9"/>
    <property type="match status" value="1"/>
</dbReference>
<proteinExistence type="predicted"/>
<dbReference type="Proteomes" id="UP000653002">
    <property type="component" value="Unassembled WGS sequence"/>
</dbReference>
<name>A0A8I0HAA4_XANCI</name>
<sequence length="73" mass="8239">IPKNREKDPAIIIEFKVCSRVKKETLEDAVQEALKQIVDKKYDAELVALGVPQERIRHYGFAFAGKNVLIGAE</sequence>
<evidence type="ECO:0000313" key="1">
    <source>
        <dbReference type="EMBL" id="MBD4338752.1"/>
    </source>
</evidence>
<gene>
    <name evidence="1" type="ORF">GUH15_22390</name>
</gene>